<proteinExistence type="predicted"/>
<organism evidence="1 2">
    <name type="scientific">Porites evermanni</name>
    <dbReference type="NCBI Taxonomy" id="104178"/>
    <lineage>
        <taxon>Eukaryota</taxon>
        <taxon>Metazoa</taxon>
        <taxon>Cnidaria</taxon>
        <taxon>Anthozoa</taxon>
        <taxon>Hexacorallia</taxon>
        <taxon>Scleractinia</taxon>
        <taxon>Fungiina</taxon>
        <taxon>Poritidae</taxon>
        <taxon>Porites</taxon>
    </lineage>
</organism>
<keyword evidence="2" id="KW-1185">Reference proteome</keyword>
<comment type="caution">
    <text evidence="1">The sequence shown here is derived from an EMBL/GenBank/DDBJ whole genome shotgun (WGS) entry which is preliminary data.</text>
</comment>
<evidence type="ECO:0000313" key="1">
    <source>
        <dbReference type="EMBL" id="CAH3028638.1"/>
    </source>
</evidence>
<accession>A0ABN8MJ00</accession>
<gene>
    <name evidence="1" type="ORF">PEVE_00034535</name>
</gene>
<evidence type="ECO:0000313" key="2">
    <source>
        <dbReference type="Proteomes" id="UP001159427"/>
    </source>
</evidence>
<sequence length="270" mass="29995">MCGRSESACRMADWWGPFDQKGWATCDYSTKYIKGLFRNHNGGPKEKINLLEGAKCCSATAPYANTPSTCQTSNWWIVLDGFNVWAVCPTGYFLQGLWRNDGVGWIYQIEEAKCCKPNTLPDQYGDCYNENIWGSFNHYGLSECKRDGYYAAGLYKSNCNALRCIEYLKCCRMAAGLTSGPFVQLVTFYKVFGGMMGLAGFTKLKRPSAVNRTHCLTSMETATTRISGGHLITMDSVSVRETATMRLDSTSQTAMHYVVLSTSSAAGWPL</sequence>
<dbReference type="EMBL" id="CALNXI010000524">
    <property type="protein sequence ID" value="CAH3028638.1"/>
    <property type="molecule type" value="Genomic_DNA"/>
</dbReference>
<dbReference type="Proteomes" id="UP001159427">
    <property type="component" value="Unassembled WGS sequence"/>
</dbReference>
<protein>
    <submittedName>
        <fullName evidence="1">Uncharacterized protein</fullName>
    </submittedName>
</protein>
<name>A0ABN8MJ00_9CNID</name>
<feature type="non-terminal residue" evidence="1">
    <location>
        <position position="270"/>
    </location>
</feature>
<reference evidence="1 2" key="1">
    <citation type="submission" date="2022-05" db="EMBL/GenBank/DDBJ databases">
        <authorList>
            <consortium name="Genoscope - CEA"/>
            <person name="William W."/>
        </authorList>
    </citation>
    <scope>NUCLEOTIDE SEQUENCE [LARGE SCALE GENOMIC DNA]</scope>
</reference>